<evidence type="ECO:0000313" key="4">
    <source>
        <dbReference type="Proteomes" id="UP001206236"/>
    </source>
</evidence>
<evidence type="ECO:0000313" key="2">
    <source>
        <dbReference type="EMBL" id="MCQ5153136.1"/>
    </source>
</evidence>
<protein>
    <submittedName>
        <fullName evidence="2">Uncharacterized protein</fullName>
    </submittedName>
</protein>
<evidence type="ECO:0000313" key="3">
    <source>
        <dbReference type="Proteomes" id="UP000027600"/>
    </source>
</evidence>
<dbReference type="Proteomes" id="UP000027600">
    <property type="component" value="Chromosome I"/>
</dbReference>
<evidence type="ECO:0000313" key="1">
    <source>
        <dbReference type="EMBL" id="CCO04215.1"/>
    </source>
</evidence>
<reference evidence="1 3" key="1">
    <citation type="journal article" date="2014" name="Int. J. Syst. Evol. Microbiol.">
        <title>Complete genome of a new Firmicutes species belonging to the dominant human colonic microbiota ('Ruminococcus bicirculans') reveals two chromosomes and a selective capacity to utilize plant glucans.</title>
        <authorList>
            <consortium name="NISC Comparative Sequencing Program"/>
            <person name="Wegmann U."/>
            <person name="Louis P."/>
            <person name="Goesmann A."/>
            <person name="Henrissat B."/>
            <person name="Duncan S.H."/>
            <person name="Flint H.J."/>
        </authorList>
    </citation>
    <scope>NUCLEOTIDE SEQUENCE [LARGE SCALE GENOMIC DNA]</scope>
    <source>
        <strain evidence="1 3">80/3</strain>
    </source>
</reference>
<name>A0AAW5KJ93_9FIRM</name>
<sequence>MKIEFEYEVRLMIEILFEKDLINQPTYLNIIRNYSNQKQKKSA</sequence>
<gene>
    <name evidence="2" type="ORF">NE632_07425</name>
    <name evidence="1" type="ORF">RBI_I00491</name>
</gene>
<keyword evidence="3" id="KW-1185">Reference proteome</keyword>
<dbReference type="EMBL" id="JANGCN010000013">
    <property type="protein sequence ID" value="MCQ5153136.1"/>
    <property type="molecule type" value="Genomic_DNA"/>
</dbReference>
<dbReference type="EMBL" id="HF545616">
    <property type="protein sequence ID" value="CCO04215.1"/>
    <property type="molecule type" value="Genomic_DNA"/>
</dbReference>
<proteinExistence type="predicted"/>
<accession>A0AAW5KJ93</accession>
<reference evidence="2" key="2">
    <citation type="submission" date="2022-06" db="EMBL/GenBank/DDBJ databases">
        <title>Isolation of gut microbiota from human fecal samples.</title>
        <authorList>
            <person name="Pamer E.G."/>
            <person name="Barat B."/>
            <person name="Waligurski E."/>
            <person name="Medina S."/>
            <person name="Paddock L."/>
            <person name="Mostad J."/>
        </authorList>
    </citation>
    <scope>NUCLEOTIDE SEQUENCE</scope>
    <source>
        <strain evidence="2">DFI.5.57</strain>
    </source>
</reference>
<dbReference type="AlphaFoldDB" id="A0AAW5KJ93"/>
<dbReference type="KEGG" id="rus:RBI_I00491"/>
<organism evidence="2 4">
    <name type="scientific">Ruminococcus bicirculans</name>
    <name type="common">ex Wegman et al. 2014</name>
    <dbReference type="NCBI Taxonomy" id="1160721"/>
    <lineage>
        <taxon>Bacteria</taxon>
        <taxon>Bacillati</taxon>
        <taxon>Bacillota</taxon>
        <taxon>Clostridia</taxon>
        <taxon>Eubacteriales</taxon>
        <taxon>Oscillospiraceae</taxon>
        <taxon>Ruminococcus</taxon>
    </lineage>
</organism>
<dbReference type="RefSeq" id="WP_256322020.1">
    <property type="nucleotide sequence ID" value="NZ_DAWABQ010000003.1"/>
</dbReference>
<dbReference type="Proteomes" id="UP001206236">
    <property type="component" value="Unassembled WGS sequence"/>
</dbReference>